<evidence type="ECO:0000259" key="2">
    <source>
        <dbReference type="Pfam" id="PF07715"/>
    </source>
</evidence>
<dbReference type="NCBIfam" id="TIGR04057">
    <property type="entry name" value="SusC_RagA_signa"/>
    <property type="match status" value="1"/>
</dbReference>
<dbReference type="Gene3D" id="2.60.40.1120">
    <property type="entry name" value="Carboxypeptidase-like, regulatory domain"/>
    <property type="match status" value="1"/>
</dbReference>
<gene>
    <name evidence="3" type="ORF">GGQ57_004766</name>
</gene>
<accession>A0ABR6KTS7</accession>
<dbReference type="InterPro" id="IPR023997">
    <property type="entry name" value="TonB-dep_OMP_SusC/RagA_CS"/>
</dbReference>
<feature type="domain" description="TonB-dependent receptor plug" evidence="2">
    <location>
        <begin position="174"/>
        <end position="280"/>
    </location>
</feature>
<sequence length="1080" mass="121534">MENKTVKDVIHYVESNSEFIFMYTQKLLKVLDKKVSIDVKDKNISSIMELLALETGIRYEIKDRQIILSEAAEAQQQQKKGVNINGTVWDEQGNPLPGVNVIVKSTNSGTTTDINGNYFLSVPGKNSVLTFSYIGFESQDVTVGGQININVNLKEISTGLNEVVVVGFGSQKRESIVGSITTIEPGLLQQSPSRALSNNLAGQLAGVIAVQRSGEPGADGSSFWIRGISSFQNAGRSPLVLVDGVERTLDDMDPSEIESFSVLKDAAASAVYGVRGANGVIIVNTKRGKLGKPTVDVHYEQGFTQPVKLPKFIGSADYLSLMNELSLDGGGSTIYSPDLIEKYRTNADPELYPNVDWLDEITKDHATNRRANLTVTGGSDVLRYALVASYYGERGIFERDESQTWDSSTKLNKYNMRSNVDVNITKTTIARISIGGYLQETNGMIDDGDTRASDFVLDKAFETPPFVHPAIYSSGEIPKVKNRTNPWARATQHGFTTYSNAKIESMFSLEQDLKFLLPGLKIKGIFSFDRYIRSGVVRSKSPDYYYPATQRNEDGTLDITIADYGQMFLGSEEKKEWGNKATYLEGNLSYSNRFGEHAVEGMFMYNQRDYQDGSVVPFRRLGIAGRTSYTYGNRYIGEFNFGYNGSENFAKGYRFGFFPSFAVGYLLSEEPFMEKFKDTFSKIKFRGSWGLVGNDQLEGRRFAYITTINSHDDNQYKWGVNNDYHRTGRYEGDFGIPNLTWETVEKTDIGFELGLWNALDFQFDWFQEHRRDIFMKRNTIPSAAGFMNTPWANFGKVDNKGVDLSLTFNKQLNKDWYLSLRGTMTYAKNEVIEKDEAPGRLGTNRQETGLPVNQLFGLVAEGLFTEDDFENVEQGVLKDGIPTHTFSSKVRPGDIRYRDVDGDGSITDMDQVPLGGTKDPQIVYGFGGNVTYKNFDLNIFFQGNGRTWRFIGGSGFLPGSSMGSMYNIYDNYQDRWTSENPSQDVFYPRLTYGQNENNLKESTWWLRNMSMLRVKDIEVGYRFPKAWMSKIGVRSLRLYLKGSNLLTFSGFKMWDPELDTNNGMKYPIMKSVSFGLDVNF</sequence>
<dbReference type="NCBIfam" id="TIGR04056">
    <property type="entry name" value="OMP_RagA_SusC"/>
    <property type="match status" value="1"/>
</dbReference>
<keyword evidence="1" id="KW-0472">Membrane</keyword>
<dbReference type="InterPro" id="IPR008969">
    <property type="entry name" value="CarboxyPept-like_regulatory"/>
</dbReference>
<dbReference type="EMBL" id="JACHOC010000012">
    <property type="protein sequence ID" value="MBB4624821.1"/>
    <property type="molecule type" value="Genomic_DNA"/>
</dbReference>
<keyword evidence="1" id="KW-1134">Transmembrane beta strand</keyword>
<dbReference type="Pfam" id="PF07715">
    <property type="entry name" value="Plug"/>
    <property type="match status" value="1"/>
</dbReference>
<protein>
    <submittedName>
        <fullName evidence="3">TonB-linked SusC/RagA family outer membrane protein</fullName>
    </submittedName>
</protein>
<name>A0ABR6KTS7_9BACT</name>
<dbReference type="SUPFAM" id="SSF49464">
    <property type="entry name" value="Carboxypeptidase regulatory domain-like"/>
    <property type="match status" value="1"/>
</dbReference>
<keyword evidence="4" id="KW-1185">Reference proteome</keyword>
<evidence type="ECO:0000313" key="4">
    <source>
        <dbReference type="Proteomes" id="UP000533637"/>
    </source>
</evidence>
<dbReference type="InterPro" id="IPR039426">
    <property type="entry name" value="TonB-dep_rcpt-like"/>
</dbReference>
<comment type="subcellular location">
    <subcellularLocation>
        <location evidence="1">Cell outer membrane</location>
        <topology evidence="1">Multi-pass membrane protein</topology>
    </subcellularLocation>
</comment>
<comment type="similarity">
    <text evidence="1">Belongs to the TonB-dependent receptor family.</text>
</comment>
<keyword evidence="1" id="KW-0812">Transmembrane</keyword>
<keyword evidence="1" id="KW-0998">Cell outer membrane</keyword>
<dbReference type="Proteomes" id="UP000533637">
    <property type="component" value="Unassembled WGS sequence"/>
</dbReference>
<evidence type="ECO:0000313" key="3">
    <source>
        <dbReference type="EMBL" id="MBB4624821.1"/>
    </source>
</evidence>
<dbReference type="Pfam" id="PF13715">
    <property type="entry name" value="CarbopepD_reg_2"/>
    <property type="match status" value="1"/>
</dbReference>
<dbReference type="InterPro" id="IPR037066">
    <property type="entry name" value="Plug_dom_sf"/>
</dbReference>
<dbReference type="SUPFAM" id="SSF56935">
    <property type="entry name" value="Porins"/>
    <property type="match status" value="1"/>
</dbReference>
<dbReference type="Gene3D" id="2.170.130.10">
    <property type="entry name" value="TonB-dependent receptor, plug domain"/>
    <property type="match status" value="1"/>
</dbReference>
<proteinExistence type="inferred from homology"/>
<dbReference type="InterPro" id="IPR012910">
    <property type="entry name" value="Plug_dom"/>
</dbReference>
<reference evidence="3 4" key="1">
    <citation type="submission" date="2020-08" db="EMBL/GenBank/DDBJ databases">
        <title>Genomic Encyclopedia of Type Strains, Phase IV (KMG-IV): sequencing the most valuable type-strain genomes for metagenomic binning, comparative biology and taxonomic classification.</title>
        <authorList>
            <person name="Goeker M."/>
        </authorList>
    </citation>
    <scope>NUCLEOTIDE SEQUENCE [LARGE SCALE GENOMIC DNA]</scope>
    <source>
        <strain evidence="3 4">DSM 102983</strain>
    </source>
</reference>
<dbReference type="PROSITE" id="PS52016">
    <property type="entry name" value="TONB_DEPENDENT_REC_3"/>
    <property type="match status" value="1"/>
</dbReference>
<keyword evidence="1" id="KW-0813">Transport</keyword>
<evidence type="ECO:0000256" key="1">
    <source>
        <dbReference type="PROSITE-ProRule" id="PRU01360"/>
    </source>
</evidence>
<comment type="caution">
    <text evidence="3">The sequence shown here is derived from an EMBL/GenBank/DDBJ whole genome shotgun (WGS) entry which is preliminary data.</text>
</comment>
<dbReference type="InterPro" id="IPR023996">
    <property type="entry name" value="TonB-dep_OMP_SusC/RagA"/>
</dbReference>
<organism evidence="3 4">
    <name type="scientific">Parabacteroides faecis</name>
    <dbReference type="NCBI Taxonomy" id="1217282"/>
    <lineage>
        <taxon>Bacteria</taxon>
        <taxon>Pseudomonadati</taxon>
        <taxon>Bacteroidota</taxon>
        <taxon>Bacteroidia</taxon>
        <taxon>Bacteroidales</taxon>
        <taxon>Tannerellaceae</taxon>
        <taxon>Parabacteroides</taxon>
    </lineage>
</organism>